<feature type="region of interest" description="Disordered" evidence="1">
    <location>
        <begin position="1"/>
        <end position="42"/>
    </location>
</feature>
<organism evidence="3 4">
    <name type="scientific">Seiridium cardinale</name>
    <dbReference type="NCBI Taxonomy" id="138064"/>
    <lineage>
        <taxon>Eukaryota</taxon>
        <taxon>Fungi</taxon>
        <taxon>Dikarya</taxon>
        <taxon>Ascomycota</taxon>
        <taxon>Pezizomycotina</taxon>
        <taxon>Sordariomycetes</taxon>
        <taxon>Xylariomycetidae</taxon>
        <taxon>Amphisphaeriales</taxon>
        <taxon>Sporocadaceae</taxon>
        <taxon>Seiridium</taxon>
    </lineage>
</organism>
<dbReference type="EMBL" id="JARVKM010000039">
    <property type="protein sequence ID" value="KAK9774716.1"/>
    <property type="molecule type" value="Genomic_DNA"/>
</dbReference>
<feature type="compositionally biased region" description="Polar residues" evidence="1">
    <location>
        <begin position="224"/>
        <end position="233"/>
    </location>
</feature>
<protein>
    <submittedName>
        <fullName evidence="3">R3H-associated N-terminal domain-containing protein</fullName>
    </submittedName>
</protein>
<feature type="domain" description="R3H-associated N-terminal" evidence="2">
    <location>
        <begin position="348"/>
        <end position="444"/>
    </location>
</feature>
<dbReference type="SUPFAM" id="SSF82708">
    <property type="entry name" value="R3H domain"/>
    <property type="match status" value="1"/>
</dbReference>
<dbReference type="InterPro" id="IPR036867">
    <property type="entry name" value="R3H_dom_sf"/>
</dbReference>
<sequence>MRWRHVQDGQSLHLQDGHRDNGSPISTHRRRRHRDGHPARPAANIIGTGMIQLMTAKNFSLQCGQIFSGNDIEQQFQSSFDDCLNACATMARAGRRGLVQHDNITNTAVVNTKSVYNTYSAPTDEPVSASKVVMATTSSPAPPAENTPILQPSGAITSQAAPEDNPRREGGRPLAFFDRWRGQRLPPDKGSYNGVKITDEETAFSGGIELDDFTGRKEIPGLRDSQNGLESNRVSSAQHFAHPYRNPATMAIYSAVPPPPELQDSTDAPQQQQTAQPQSQGATATAPSSQIDIEAWTVSALQSLSVSPTVSGTIPLSIPLGEHGPSRAAKPSVRVQEPEQDVITPPRRPPSRRDSMKRRDALLKGKEGSRQRRRWENAGADRLMNNPYVQPPEPIDYEPRPTHPVQYVPYQIAAAWDARVRADVEAKKAIAARRKQKQTQTLGDETVPGRVPRELFVRAKKTPAVKTWVRSLEEPVRKFLVDREVAKEAEIESDDTEDEEIVFVGRNGSMRDGWKKARREGHNDEAGMLLDVLGEDDESGAFKRWLTHSISDYYGLDSRSLFMGNPTRKVVYVGVKQMRTGHALSQPTTLPRPLWELC</sequence>
<gene>
    <name evidence="3" type="ORF">SCAR479_08536</name>
</gene>
<feature type="compositionally biased region" description="Basic and acidic residues" evidence="1">
    <location>
        <begin position="351"/>
        <end position="375"/>
    </location>
</feature>
<evidence type="ECO:0000313" key="4">
    <source>
        <dbReference type="Proteomes" id="UP001465668"/>
    </source>
</evidence>
<dbReference type="InterPro" id="IPR025952">
    <property type="entry name" value="R3H-assoc_dom"/>
</dbReference>
<feature type="region of interest" description="Disordered" evidence="1">
    <location>
        <begin position="317"/>
        <end position="375"/>
    </location>
</feature>
<dbReference type="Proteomes" id="UP001465668">
    <property type="component" value="Unassembled WGS sequence"/>
</dbReference>
<evidence type="ECO:0000259" key="2">
    <source>
        <dbReference type="Pfam" id="PF13902"/>
    </source>
</evidence>
<feature type="compositionally biased region" description="Polar residues" evidence="1">
    <location>
        <begin position="148"/>
        <end position="160"/>
    </location>
</feature>
<accession>A0ABR2XM98</accession>
<feature type="region of interest" description="Disordered" evidence="1">
    <location>
        <begin position="208"/>
        <end position="233"/>
    </location>
</feature>
<feature type="compositionally biased region" description="Low complexity" evidence="1">
    <location>
        <begin position="263"/>
        <end position="286"/>
    </location>
</feature>
<feature type="region of interest" description="Disordered" evidence="1">
    <location>
        <begin position="251"/>
        <end position="288"/>
    </location>
</feature>
<reference evidence="3 4" key="1">
    <citation type="submission" date="2024-02" db="EMBL/GenBank/DDBJ databases">
        <title>First draft genome assembly of two strains of Seiridium cardinale.</title>
        <authorList>
            <person name="Emiliani G."/>
            <person name="Scali E."/>
        </authorList>
    </citation>
    <scope>NUCLEOTIDE SEQUENCE [LARGE SCALE GENOMIC DNA]</scope>
    <source>
        <strain evidence="3 4">BM-138-000479</strain>
    </source>
</reference>
<comment type="caution">
    <text evidence="3">The sequence shown here is derived from an EMBL/GenBank/DDBJ whole genome shotgun (WGS) entry which is preliminary data.</text>
</comment>
<evidence type="ECO:0000313" key="3">
    <source>
        <dbReference type="EMBL" id="KAK9774716.1"/>
    </source>
</evidence>
<dbReference type="Pfam" id="PF13902">
    <property type="entry name" value="R3H-assoc"/>
    <property type="match status" value="1"/>
</dbReference>
<feature type="region of interest" description="Disordered" evidence="1">
    <location>
        <begin position="137"/>
        <end position="171"/>
    </location>
</feature>
<name>A0ABR2XM98_9PEZI</name>
<keyword evidence="4" id="KW-1185">Reference proteome</keyword>
<evidence type="ECO:0000256" key="1">
    <source>
        <dbReference type="SAM" id="MobiDB-lite"/>
    </source>
</evidence>
<proteinExistence type="predicted"/>